<dbReference type="InterPro" id="IPR022486">
    <property type="entry name" value="PPK2_PA0141"/>
</dbReference>
<feature type="domain" description="Polyphosphate kinase-2-related" evidence="5">
    <location>
        <begin position="118"/>
        <end position="342"/>
    </location>
</feature>
<dbReference type="Pfam" id="PF03976">
    <property type="entry name" value="PPK2"/>
    <property type="match status" value="1"/>
</dbReference>
<dbReference type="NCBIfam" id="TIGR03707">
    <property type="entry name" value="PPK2_P_aer"/>
    <property type="match status" value="1"/>
</dbReference>
<keyword evidence="2 4" id="KW-0808">Transferase</keyword>
<dbReference type="SUPFAM" id="SSF52540">
    <property type="entry name" value="P-loop containing nucleoside triphosphate hydrolases"/>
    <property type="match status" value="1"/>
</dbReference>
<evidence type="ECO:0000313" key="6">
    <source>
        <dbReference type="EMBL" id="PWV79723.1"/>
    </source>
</evidence>
<dbReference type="InterPro" id="IPR022488">
    <property type="entry name" value="PPK2-related"/>
</dbReference>
<protein>
    <recommendedName>
        <fullName evidence="4">ADP/GDP-polyphosphate phosphotransferase</fullName>
        <ecNumber evidence="4">2.7.4.-</ecNumber>
    </recommendedName>
    <alternativeName>
        <fullName evidence="4">Polyphosphate kinase PPK2</fullName>
    </alternativeName>
</protein>
<keyword evidence="7" id="KW-1185">Reference proteome</keyword>
<evidence type="ECO:0000259" key="5">
    <source>
        <dbReference type="Pfam" id="PF03976"/>
    </source>
</evidence>
<name>A0A317NXL6_9NOCA</name>
<dbReference type="EMBL" id="QGTL01000002">
    <property type="protein sequence ID" value="PWV79723.1"/>
    <property type="molecule type" value="Genomic_DNA"/>
</dbReference>
<proteinExistence type="inferred from homology"/>
<dbReference type="PANTHER" id="PTHR34383:SF1">
    <property type="entry name" value="ADP-POLYPHOSPHATE PHOSPHOTRANSFERASE"/>
    <property type="match status" value="1"/>
</dbReference>
<comment type="function">
    <text evidence="4">Uses inorganic polyphosphate (polyP) as a donor to convert GDP to GTP or ADP to ATP.</text>
</comment>
<comment type="subunit">
    <text evidence="4">Homotetramer.</text>
</comment>
<sequence>MAPTGPTCLARQPELRRVAVGLAAIWSDDDLGGWPREFTIWSISMTMVTRMTDFATPPLLRDLSSIADLETALDLTDTSGFVVDDLDDDDDPLLLTADGGFVVDTWREGYPYGERLARPVYEADKRLLQIELLKLQNWVKATGRRLVIVFEGRDAAGKGGTIKRFMEHLNPRGAQIVALEKPSAREQTQWYFQRYVEHLPAQGEIVLFDRSWYNRAGVERVMGFCTPEQHRRFLGQVPLFEQMLIEDGIDLVKFWFSVSPLEQRTRFAIRQVDPVRQWKLSPMDLASLDKWDDYTAAKEENFEHTDTDHAPWIVVKSNDKKRARLNAMRYVLGLFDYDNKDDEIVAPADPLIVGRARDVVGS</sequence>
<evidence type="ECO:0000256" key="4">
    <source>
        <dbReference type="RuleBase" id="RU369062"/>
    </source>
</evidence>
<dbReference type="EC" id="2.7.4.-" evidence="4"/>
<keyword evidence="3 4" id="KW-0418">Kinase</keyword>
<evidence type="ECO:0000256" key="3">
    <source>
        <dbReference type="ARBA" id="ARBA00022777"/>
    </source>
</evidence>
<evidence type="ECO:0000256" key="1">
    <source>
        <dbReference type="ARBA" id="ARBA00009924"/>
    </source>
</evidence>
<dbReference type="AlphaFoldDB" id="A0A317NXL6"/>
<evidence type="ECO:0000256" key="2">
    <source>
        <dbReference type="ARBA" id="ARBA00022679"/>
    </source>
</evidence>
<dbReference type="Gene3D" id="3.40.50.300">
    <property type="entry name" value="P-loop containing nucleotide triphosphate hydrolases"/>
    <property type="match status" value="1"/>
</dbReference>
<dbReference type="GO" id="GO:0006793">
    <property type="term" value="P:phosphorus metabolic process"/>
    <property type="evidence" value="ECO:0007669"/>
    <property type="project" value="InterPro"/>
</dbReference>
<comment type="similarity">
    <text evidence="1 4">Belongs to the polyphosphate kinase 2 (PPK2) family. Class I subfamily.</text>
</comment>
<dbReference type="Proteomes" id="UP000246410">
    <property type="component" value="Unassembled WGS sequence"/>
</dbReference>
<comment type="caution">
    <text evidence="6">The sequence shown here is derived from an EMBL/GenBank/DDBJ whole genome shotgun (WGS) entry which is preliminary data.</text>
</comment>
<organism evidence="6 7">
    <name type="scientific">Nocardia neocaledoniensis</name>
    <dbReference type="NCBI Taxonomy" id="236511"/>
    <lineage>
        <taxon>Bacteria</taxon>
        <taxon>Bacillati</taxon>
        <taxon>Actinomycetota</taxon>
        <taxon>Actinomycetes</taxon>
        <taxon>Mycobacteriales</taxon>
        <taxon>Nocardiaceae</taxon>
        <taxon>Nocardia</taxon>
    </lineage>
</organism>
<dbReference type="PANTHER" id="PTHR34383">
    <property type="entry name" value="POLYPHOSPHATE:AMP PHOSPHOTRANSFERASE-RELATED"/>
    <property type="match status" value="1"/>
</dbReference>
<evidence type="ECO:0000313" key="7">
    <source>
        <dbReference type="Proteomes" id="UP000246410"/>
    </source>
</evidence>
<dbReference type="GO" id="GO:0008976">
    <property type="term" value="F:polyphosphate kinase activity"/>
    <property type="evidence" value="ECO:0007669"/>
    <property type="project" value="UniProtKB-UniRule"/>
</dbReference>
<dbReference type="InterPro" id="IPR027417">
    <property type="entry name" value="P-loop_NTPase"/>
</dbReference>
<gene>
    <name evidence="6" type="ORF">DFR69_102789</name>
</gene>
<accession>A0A317NXL6</accession>
<reference evidence="6 7" key="1">
    <citation type="submission" date="2018-05" db="EMBL/GenBank/DDBJ databases">
        <title>Genomic Encyclopedia of Type Strains, Phase IV (KMG-IV): sequencing the most valuable type-strain genomes for metagenomic binning, comparative biology and taxonomic classification.</title>
        <authorList>
            <person name="Goeker M."/>
        </authorList>
    </citation>
    <scope>NUCLEOTIDE SEQUENCE [LARGE SCALE GENOMIC DNA]</scope>
    <source>
        <strain evidence="6 7">DSM 44717</strain>
    </source>
</reference>